<dbReference type="RefSeq" id="WP_060626597.1">
    <property type="nucleotide sequence ID" value="NZ_LCZJ02000054.1"/>
</dbReference>
<feature type="domain" description="ABC-2 type transporter transmembrane" evidence="6">
    <location>
        <begin position="53"/>
        <end position="238"/>
    </location>
</feature>
<organism evidence="7 8">
    <name type="scientific">Paenibacillus etheri</name>
    <dbReference type="NCBI Taxonomy" id="1306852"/>
    <lineage>
        <taxon>Bacteria</taxon>
        <taxon>Bacillati</taxon>
        <taxon>Bacillota</taxon>
        <taxon>Bacilli</taxon>
        <taxon>Bacillales</taxon>
        <taxon>Paenibacillaceae</taxon>
        <taxon>Paenibacillus</taxon>
    </lineage>
</organism>
<evidence type="ECO:0000256" key="5">
    <source>
        <dbReference type="SAM" id="Phobius"/>
    </source>
</evidence>
<feature type="transmembrane region" description="Helical" evidence="5">
    <location>
        <begin position="58"/>
        <end position="81"/>
    </location>
</feature>
<keyword evidence="2 5" id="KW-0812">Transmembrane</keyword>
<dbReference type="Proteomes" id="UP000054709">
    <property type="component" value="Unassembled WGS sequence"/>
</dbReference>
<evidence type="ECO:0000256" key="3">
    <source>
        <dbReference type="ARBA" id="ARBA00022989"/>
    </source>
</evidence>
<evidence type="ECO:0000256" key="1">
    <source>
        <dbReference type="ARBA" id="ARBA00004141"/>
    </source>
</evidence>
<evidence type="ECO:0000256" key="2">
    <source>
        <dbReference type="ARBA" id="ARBA00022692"/>
    </source>
</evidence>
<gene>
    <name evidence="7" type="ORF">UQ64_01430</name>
</gene>
<name>A0A0W1AQK9_9BACL</name>
<dbReference type="GO" id="GO:0016020">
    <property type="term" value="C:membrane"/>
    <property type="evidence" value="ECO:0007669"/>
    <property type="project" value="UniProtKB-SubCell"/>
</dbReference>
<dbReference type="AlphaFoldDB" id="A0A0W1AQK9"/>
<feature type="transmembrane region" description="Helical" evidence="5">
    <location>
        <begin position="177"/>
        <end position="199"/>
    </location>
</feature>
<dbReference type="EMBL" id="LCZJ02000054">
    <property type="protein sequence ID" value="KTD83538.1"/>
    <property type="molecule type" value="Genomic_DNA"/>
</dbReference>
<keyword evidence="3 5" id="KW-1133">Transmembrane helix</keyword>
<reference evidence="7 8" key="1">
    <citation type="journal article" date="2015" name="Int. Biodeterior. Biodegradation">
        <title>Physiological and genetic screening methods for the isolation of methyl tert-butyl ether-degrading bacteria for bioremediation purposes.</title>
        <authorList>
            <person name="Guisado I.M."/>
            <person name="Purswani J."/>
            <person name="Gonzalez Lopez J."/>
            <person name="Pozo C."/>
        </authorList>
    </citation>
    <scope>NUCLEOTIDE SEQUENCE [LARGE SCALE GENOMIC DNA]</scope>
    <source>
        <strain evidence="7 8">SH7</strain>
    </source>
</reference>
<keyword evidence="4 5" id="KW-0472">Membrane</keyword>
<evidence type="ECO:0000256" key="4">
    <source>
        <dbReference type="ARBA" id="ARBA00023136"/>
    </source>
</evidence>
<dbReference type="PANTHER" id="PTHR43229:SF6">
    <property type="entry name" value="ABC-TYPE MULTIDRUG TRANSPORT SYSTEM, PERMEASE COMPONENT"/>
    <property type="match status" value="1"/>
</dbReference>
<comment type="caution">
    <text evidence="7">The sequence shown here is derived from an EMBL/GenBank/DDBJ whole genome shotgun (WGS) entry which is preliminary data.</text>
</comment>
<evidence type="ECO:0000313" key="7">
    <source>
        <dbReference type="EMBL" id="KTD83538.1"/>
    </source>
</evidence>
<feature type="transmembrane region" description="Helical" evidence="5">
    <location>
        <begin position="21"/>
        <end position="46"/>
    </location>
</feature>
<dbReference type="OrthoDB" id="9815972at2"/>
<protein>
    <submittedName>
        <fullName evidence="7">ABC transporter</fullName>
    </submittedName>
</protein>
<evidence type="ECO:0000313" key="8">
    <source>
        <dbReference type="Proteomes" id="UP000054709"/>
    </source>
</evidence>
<keyword evidence="8" id="KW-1185">Reference proteome</keyword>
<accession>A0A0W1AQK9</accession>
<comment type="subcellular location">
    <subcellularLocation>
        <location evidence="1">Membrane</location>
        <topology evidence="1">Multi-pass membrane protein</topology>
    </subcellularLocation>
</comment>
<dbReference type="GO" id="GO:0140359">
    <property type="term" value="F:ABC-type transporter activity"/>
    <property type="evidence" value="ECO:0007669"/>
    <property type="project" value="InterPro"/>
</dbReference>
<feature type="transmembrane region" description="Helical" evidence="5">
    <location>
        <begin position="223"/>
        <end position="241"/>
    </location>
</feature>
<dbReference type="InterPro" id="IPR051784">
    <property type="entry name" value="Nod_factor_ABC_transporter"/>
</dbReference>
<evidence type="ECO:0000259" key="6">
    <source>
        <dbReference type="Pfam" id="PF12698"/>
    </source>
</evidence>
<proteinExistence type="predicted"/>
<feature type="transmembrane region" description="Helical" evidence="5">
    <location>
        <begin position="102"/>
        <end position="123"/>
    </location>
</feature>
<dbReference type="InterPro" id="IPR013525">
    <property type="entry name" value="ABC2_TM"/>
</dbReference>
<dbReference type="PANTHER" id="PTHR43229">
    <property type="entry name" value="NODULATION PROTEIN J"/>
    <property type="match status" value="1"/>
</dbReference>
<feature type="transmembrane region" description="Helical" evidence="5">
    <location>
        <begin position="143"/>
        <end position="165"/>
    </location>
</feature>
<dbReference type="Pfam" id="PF12698">
    <property type="entry name" value="ABC2_membrane_3"/>
    <property type="match status" value="1"/>
</dbReference>
<sequence length="257" mass="28970">MKWLHLFNANFRKEYIEMKRYLPNTIALVATFYIIFLAAFFGIMFIGDPASFDTNVQYSIVSVVFWSLTMMTMNFIGYSVITEATRGTLEQLYMSPMGVWKIMLTRIISQLGLQSVIMILLLFGAMLTSGQWLSLNPMTTIPIIVVTMISMVGVSFMIAGLAIIVKQIQAFLQIFQFVLMGLVFVPITVAPFLAFAPFVKGVNMVRTVMLENLTLTELPLSDYGILILNSLVYLILGLVVFDRCEKIAMKKGLLGQY</sequence>